<keyword evidence="5 8" id="KW-0812">Transmembrane</keyword>
<accession>A0ABU0H0T2</accession>
<feature type="domain" description="ABC transmembrane type-1" evidence="9">
    <location>
        <begin position="74"/>
        <end position="280"/>
    </location>
</feature>
<proteinExistence type="inferred from homology"/>
<dbReference type="PANTHER" id="PTHR42929">
    <property type="entry name" value="INNER MEMBRANE ABC TRANSPORTER PERMEASE PROTEIN YDCU-RELATED-RELATED"/>
    <property type="match status" value="1"/>
</dbReference>
<keyword evidence="3 8" id="KW-0813">Transport</keyword>
<dbReference type="RefSeq" id="WP_266346877.1">
    <property type="nucleotide sequence ID" value="NZ_JAPKNG010000001.1"/>
</dbReference>
<evidence type="ECO:0000256" key="4">
    <source>
        <dbReference type="ARBA" id="ARBA00022475"/>
    </source>
</evidence>
<keyword evidence="6 8" id="KW-1133">Transmembrane helix</keyword>
<evidence type="ECO:0000256" key="2">
    <source>
        <dbReference type="ARBA" id="ARBA00007069"/>
    </source>
</evidence>
<dbReference type="Gene3D" id="1.10.3720.10">
    <property type="entry name" value="MetI-like"/>
    <property type="match status" value="1"/>
</dbReference>
<feature type="transmembrane region" description="Helical" evidence="8">
    <location>
        <begin position="109"/>
        <end position="132"/>
    </location>
</feature>
<feature type="transmembrane region" description="Helical" evidence="8">
    <location>
        <begin position="70"/>
        <end position="97"/>
    </location>
</feature>
<comment type="subcellular location">
    <subcellularLocation>
        <location evidence="1 8">Cell membrane</location>
        <topology evidence="1 8">Multi-pass membrane protein</topology>
    </subcellularLocation>
</comment>
<dbReference type="Pfam" id="PF00528">
    <property type="entry name" value="BPD_transp_1"/>
    <property type="match status" value="1"/>
</dbReference>
<evidence type="ECO:0000256" key="1">
    <source>
        <dbReference type="ARBA" id="ARBA00004651"/>
    </source>
</evidence>
<dbReference type="SUPFAM" id="SSF161098">
    <property type="entry name" value="MetI-like"/>
    <property type="match status" value="1"/>
</dbReference>
<evidence type="ECO:0000313" key="11">
    <source>
        <dbReference type="Proteomes" id="UP001241603"/>
    </source>
</evidence>
<keyword evidence="7 8" id="KW-0472">Membrane</keyword>
<dbReference type="PANTHER" id="PTHR42929:SF1">
    <property type="entry name" value="INNER MEMBRANE ABC TRANSPORTER PERMEASE PROTEIN YDCU-RELATED"/>
    <property type="match status" value="1"/>
</dbReference>
<dbReference type="EMBL" id="JAUSVO010000001">
    <property type="protein sequence ID" value="MDQ0435922.1"/>
    <property type="molecule type" value="Genomic_DNA"/>
</dbReference>
<dbReference type="InterPro" id="IPR000515">
    <property type="entry name" value="MetI-like"/>
</dbReference>
<dbReference type="PROSITE" id="PS50928">
    <property type="entry name" value="ABC_TM1"/>
    <property type="match status" value="1"/>
</dbReference>
<dbReference type="Proteomes" id="UP001241603">
    <property type="component" value="Unassembled WGS sequence"/>
</dbReference>
<gene>
    <name evidence="10" type="ORF">QO014_000292</name>
</gene>
<evidence type="ECO:0000256" key="7">
    <source>
        <dbReference type="ARBA" id="ARBA00023136"/>
    </source>
</evidence>
<protein>
    <submittedName>
        <fullName evidence="10">Spermidine/putrescine transport system permease protein</fullName>
    </submittedName>
</protein>
<organism evidence="10 11">
    <name type="scientific">Kaistia dalseonensis</name>
    <dbReference type="NCBI Taxonomy" id="410840"/>
    <lineage>
        <taxon>Bacteria</taxon>
        <taxon>Pseudomonadati</taxon>
        <taxon>Pseudomonadota</taxon>
        <taxon>Alphaproteobacteria</taxon>
        <taxon>Hyphomicrobiales</taxon>
        <taxon>Kaistiaceae</taxon>
        <taxon>Kaistia</taxon>
    </lineage>
</organism>
<comment type="caution">
    <text evidence="10">The sequence shown here is derived from an EMBL/GenBank/DDBJ whole genome shotgun (WGS) entry which is preliminary data.</text>
</comment>
<reference evidence="10 11" key="1">
    <citation type="submission" date="2023-07" db="EMBL/GenBank/DDBJ databases">
        <title>Genomic Encyclopedia of Type Strains, Phase IV (KMG-IV): sequencing the most valuable type-strain genomes for metagenomic binning, comparative biology and taxonomic classification.</title>
        <authorList>
            <person name="Goeker M."/>
        </authorList>
    </citation>
    <scope>NUCLEOTIDE SEQUENCE [LARGE SCALE GENOMIC DNA]</scope>
    <source>
        <strain evidence="10 11">B6-8</strain>
    </source>
</reference>
<evidence type="ECO:0000256" key="6">
    <source>
        <dbReference type="ARBA" id="ARBA00022989"/>
    </source>
</evidence>
<keyword evidence="11" id="KW-1185">Reference proteome</keyword>
<feature type="transmembrane region" description="Helical" evidence="8">
    <location>
        <begin position="261"/>
        <end position="281"/>
    </location>
</feature>
<feature type="transmembrane region" description="Helical" evidence="8">
    <location>
        <begin position="161"/>
        <end position="182"/>
    </location>
</feature>
<dbReference type="CDD" id="cd06261">
    <property type="entry name" value="TM_PBP2"/>
    <property type="match status" value="1"/>
</dbReference>
<feature type="transmembrane region" description="Helical" evidence="8">
    <location>
        <begin position="203"/>
        <end position="233"/>
    </location>
</feature>
<evidence type="ECO:0000256" key="8">
    <source>
        <dbReference type="RuleBase" id="RU363032"/>
    </source>
</evidence>
<sequence length="297" mass="32547">MHRASPLLLTLPALLVIGIFMLVPLGYGVAYSFLTASPYGGAQLPFTFEGYQQVLFQRDFDESLYFTTTYLAIIFRSVVLASAAAILCAVLGLPVAWFIACQPAKWRTWLVFVVTLPFWVNSLIRTYCWVLLLRDQGLINLALQKSGLTSGPIGLMYNDGATLLGLVYNFLPFMVLPIYAALERLDPRLIEAAHDLYATRAKVFSRIIIPLALPGLKAGALLVFAPALGYFLVPDLLGGGRNLMIGNLIQIEFTSGRNWPFGAALSVLVTGAVMLVLMIGAMRGKRRKLSDIVGDQL</sequence>
<evidence type="ECO:0000256" key="5">
    <source>
        <dbReference type="ARBA" id="ARBA00022692"/>
    </source>
</evidence>
<comment type="similarity">
    <text evidence="2">Belongs to the binding-protein-dependent transport system permease family. CysTW subfamily.</text>
</comment>
<evidence type="ECO:0000313" key="10">
    <source>
        <dbReference type="EMBL" id="MDQ0435922.1"/>
    </source>
</evidence>
<name>A0ABU0H0T2_9HYPH</name>
<dbReference type="InterPro" id="IPR035906">
    <property type="entry name" value="MetI-like_sf"/>
</dbReference>
<keyword evidence="4" id="KW-1003">Cell membrane</keyword>
<evidence type="ECO:0000259" key="9">
    <source>
        <dbReference type="PROSITE" id="PS50928"/>
    </source>
</evidence>
<evidence type="ECO:0000256" key="3">
    <source>
        <dbReference type="ARBA" id="ARBA00022448"/>
    </source>
</evidence>
<feature type="transmembrane region" description="Helical" evidence="8">
    <location>
        <begin position="7"/>
        <end position="30"/>
    </location>
</feature>